<comment type="caution">
    <text evidence="1">The sequence shown here is derived from an EMBL/GenBank/DDBJ whole genome shotgun (WGS) entry which is preliminary data.</text>
</comment>
<accession>A0A948TA63</accession>
<dbReference type="AlphaFoldDB" id="A0A948TA63"/>
<reference evidence="1" key="1">
    <citation type="journal article" date="2021" name="PeerJ">
        <title>Extensive microbial diversity within the chicken gut microbiome revealed by metagenomics and culture.</title>
        <authorList>
            <person name="Gilroy R."/>
            <person name="Ravi A."/>
            <person name="Getino M."/>
            <person name="Pursley I."/>
            <person name="Horton D.L."/>
            <person name="Alikhan N.F."/>
            <person name="Baker D."/>
            <person name="Gharbi K."/>
            <person name="Hall N."/>
            <person name="Watson M."/>
            <person name="Adriaenssens E.M."/>
            <person name="Foster-Nyarko E."/>
            <person name="Jarju S."/>
            <person name="Secka A."/>
            <person name="Antonio M."/>
            <person name="Oren A."/>
            <person name="Chaudhuri R.R."/>
            <person name="La Ragione R."/>
            <person name="Hildebrand F."/>
            <person name="Pallen M.J."/>
        </authorList>
    </citation>
    <scope>NUCLEOTIDE SEQUENCE</scope>
    <source>
        <strain evidence="1">G4-2901</strain>
    </source>
</reference>
<dbReference type="Proteomes" id="UP000783796">
    <property type="component" value="Unassembled WGS sequence"/>
</dbReference>
<name>A0A948TA63_9BACT</name>
<organism evidence="1 2">
    <name type="scientific">Candidatus Phocaeicola faecigallinarum</name>
    <dbReference type="NCBI Taxonomy" id="2838732"/>
    <lineage>
        <taxon>Bacteria</taxon>
        <taxon>Pseudomonadati</taxon>
        <taxon>Bacteroidota</taxon>
        <taxon>Bacteroidia</taxon>
        <taxon>Bacteroidales</taxon>
        <taxon>Bacteroidaceae</taxon>
        <taxon>Phocaeicola</taxon>
    </lineage>
</organism>
<reference evidence="1" key="2">
    <citation type="submission" date="2021-04" db="EMBL/GenBank/DDBJ databases">
        <authorList>
            <person name="Gilroy R."/>
        </authorList>
    </citation>
    <scope>NUCLEOTIDE SEQUENCE</scope>
    <source>
        <strain evidence="1">G4-2901</strain>
    </source>
</reference>
<sequence length="87" mass="10507">MLIKLLPLKKIEITYQRNSFSEQQINKLKSKCADWTFKDNNFTDNHDRYLIIDDNVEIILTSGFSYLNDFTKEITYIVRLIDRHQFM</sequence>
<evidence type="ECO:0000313" key="1">
    <source>
        <dbReference type="EMBL" id="MBU3836979.1"/>
    </source>
</evidence>
<gene>
    <name evidence="1" type="ORF">H9777_01360</name>
</gene>
<dbReference type="EMBL" id="JAHLFW010000009">
    <property type="protein sequence ID" value="MBU3836979.1"/>
    <property type="molecule type" value="Genomic_DNA"/>
</dbReference>
<protein>
    <submittedName>
        <fullName evidence="1">Uncharacterized protein</fullName>
    </submittedName>
</protein>
<evidence type="ECO:0000313" key="2">
    <source>
        <dbReference type="Proteomes" id="UP000783796"/>
    </source>
</evidence>
<proteinExistence type="predicted"/>